<dbReference type="PANTHER" id="PTHR34075">
    <property type="entry name" value="BLR3430 PROTEIN"/>
    <property type="match status" value="1"/>
</dbReference>
<evidence type="ECO:0000259" key="1">
    <source>
        <dbReference type="Pfam" id="PF12172"/>
    </source>
</evidence>
<dbReference type="InterPro" id="IPR012340">
    <property type="entry name" value="NA-bd_OB-fold"/>
</dbReference>
<protein>
    <submittedName>
        <fullName evidence="2">Putative OB-fold protein</fullName>
    </submittedName>
</protein>
<evidence type="ECO:0000313" key="2">
    <source>
        <dbReference type="EMBL" id="PWJ28936.1"/>
    </source>
</evidence>
<dbReference type="PANTHER" id="PTHR34075:SF5">
    <property type="entry name" value="BLR3430 PROTEIN"/>
    <property type="match status" value="1"/>
</dbReference>
<dbReference type="InterPro" id="IPR022002">
    <property type="entry name" value="ChsH2_Znr"/>
</dbReference>
<name>A0A2Y9BGW9_9FIRM</name>
<proteinExistence type="predicted"/>
<gene>
    <name evidence="2" type="ORF">A8806_10784</name>
</gene>
<dbReference type="Gene3D" id="6.10.30.10">
    <property type="match status" value="1"/>
</dbReference>
<feature type="domain" description="ChsH2 rubredoxin-like zinc ribbon" evidence="1">
    <location>
        <begin position="22"/>
        <end position="53"/>
    </location>
</feature>
<dbReference type="Proteomes" id="UP000245845">
    <property type="component" value="Unassembled WGS sequence"/>
</dbReference>
<dbReference type="RefSeq" id="WP_109731477.1">
    <property type="nucleotide sequence ID" value="NZ_BAAACK010000011.1"/>
</dbReference>
<dbReference type="Pfam" id="PF12172">
    <property type="entry name" value="zf-ChsH2"/>
    <property type="match status" value="1"/>
</dbReference>
<reference evidence="2 3" key="1">
    <citation type="submission" date="2018-05" db="EMBL/GenBank/DDBJ databases">
        <title>The Hungate 1000. A catalogue of reference genomes from the rumen microbiome.</title>
        <authorList>
            <person name="Kelly W."/>
        </authorList>
    </citation>
    <scope>NUCLEOTIDE SEQUENCE [LARGE SCALE GENOMIC DNA]</scope>
    <source>
        <strain evidence="2 3">NLAE-zl-C242</strain>
    </source>
</reference>
<dbReference type="OrthoDB" id="9785144at2"/>
<organism evidence="2 3">
    <name type="scientific">Faecalicatena orotica</name>
    <dbReference type="NCBI Taxonomy" id="1544"/>
    <lineage>
        <taxon>Bacteria</taxon>
        <taxon>Bacillati</taxon>
        <taxon>Bacillota</taxon>
        <taxon>Clostridia</taxon>
        <taxon>Lachnospirales</taxon>
        <taxon>Lachnospiraceae</taxon>
        <taxon>Faecalicatena</taxon>
    </lineage>
</organism>
<dbReference type="SUPFAM" id="SSF50249">
    <property type="entry name" value="Nucleic acid-binding proteins"/>
    <property type="match status" value="1"/>
</dbReference>
<accession>A0A2Y9BGW9</accession>
<dbReference type="EMBL" id="QGDL01000007">
    <property type="protein sequence ID" value="PWJ28936.1"/>
    <property type="molecule type" value="Genomic_DNA"/>
</dbReference>
<dbReference type="InterPro" id="IPR052513">
    <property type="entry name" value="Thioester_dehydratase-like"/>
</dbReference>
<comment type="caution">
    <text evidence="2">The sequence shown here is derived from an EMBL/GenBank/DDBJ whole genome shotgun (WGS) entry which is preliminary data.</text>
</comment>
<dbReference type="AlphaFoldDB" id="A0A2Y9BGW9"/>
<sequence length="145" mass="16639">MDQNRISTEEFWNPEHVVEKFWNGLQEGTIYAKKCKECGAIEFPPHHACNSCGYHDTEWTTLAGKGVLKTFVFTGALNARLELEDRGLKYVCGEVQFDEGPEMNAVILGINKKKAREISDKLPVRVRPVFFDMGRYTTLFFELDE</sequence>
<keyword evidence="3" id="KW-1185">Reference proteome</keyword>
<evidence type="ECO:0000313" key="3">
    <source>
        <dbReference type="Proteomes" id="UP000245845"/>
    </source>
</evidence>